<evidence type="ECO:0000313" key="7">
    <source>
        <dbReference type="Proteomes" id="UP000683925"/>
    </source>
</evidence>
<name>A0A8S1W8J6_PAROT</name>
<evidence type="ECO:0000313" key="6">
    <source>
        <dbReference type="EMBL" id="CAD8185580.1"/>
    </source>
</evidence>
<evidence type="ECO:0000256" key="1">
    <source>
        <dbReference type="ARBA" id="ARBA00009636"/>
    </source>
</evidence>
<dbReference type="PANTHER" id="PTHR11588">
    <property type="entry name" value="TUBULIN"/>
    <property type="match status" value="1"/>
</dbReference>
<dbReference type="AlphaFoldDB" id="A0A8S1W8J6"/>
<sequence>MKKNNETTEKNYIYDEVNGNHYPLALFVDTDDRMIHEVQRNKSGKFKKHSFLHGKEDALTYTRGFYTVGRRIVDQALEYIRKQIETMDRLDEFVITSSISGGTGSGFCCWLVDELDWNGGYSKVRKNGFIIFPSSKVANNVLGIYNTVLAMPNMIGYFDSITMFDNQSMYNFIDHQLDVDFVDYSFLNNLVAQIISSYTGIRRFNQEDNSAFFSNLCPSPKLHFYIPSYGKLTLINDYVRKELEQREFIQFLKKIDQKLYQCSNNPHYICSTLLLRKRQFNPFSGRLDQTINNLNNQFGQTSQIYQCKSSNYQVLPELAEMKQTGTLFSNDASIASSLKALEKRFSYAYDQHAFIGGFEGWKSRDIYIARDDLKQLQHEYEEFFTVDNQEI</sequence>
<organism evidence="6 7">
    <name type="scientific">Paramecium octaurelia</name>
    <dbReference type="NCBI Taxonomy" id="43137"/>
    <lineage>
        <taxon>Eukaryota</taxon>
        <taxon>Sar</taxon>
        <taxon>Alveolata</taxon>
        <taxon>Ciliophora</taxon>
        <taxon>Intramacronucleata</taxon>
        <taxon>Oligohymenophorea</taxon>
        <taxon>Peniculida</taxon>
        <taxon>Parameciidae</taxon>
        <taxon>Paramecium</taxon>
    </lineage>
</organism>
<keyword evidence="7" id="KW-1185">Reference proteome</keyword>
<dbReference type="GO" id="GO:0007017">
    <property type="term" value="P:microtubule-based process"/>
    <property type="evidence" value="ECO:0007669"/>
    <property type="project" value="InterPro"/>
</dbReference>
<evidence type="ECO:0000259" key="5">
    <source>
        <dbReference type="SMART" id="SM00864"/>
    </source>
</evidence>
<dbReference type="InterPro" id="IPR003008">
    <property type="entry name" value="Tubulin_FtsZ_GTPase"/>
</dbReference>
<gene>
    <name evidence="6" type="ORF">POCTA_138.1.T0860023</name>
</gene>
<dbReference type="FunFam" id="3.40.50.1440:FF:000044">
    <property type="entry name" value="Tubulin alpha chain"/>
    <property type="match status" value="1"/>
</dbReference>
<accession>A0A8S1W8J6</accession>
<dbReference type="GO" id="GO:0005525">
    <property type="term" value="F:GTP binding"/>
    <property type="evidence" value="ECO:0007669"/>
    <property type="project" value="UniProtKB-KW"/>
</dbReference>
<comment type="caution">
    <text evidence="6">The sequence shown here is derived from an EMBL/GenBank/DDBJ whole genome shotgun (WGS) entry which is preliminary data.</text>
</comment>
<keyword evidence="2" id="KW-0493">Microtubule</keyword>
<dbReference type="SMART" id="SM00864">
    <property type="entry name" value="Tubulin"/>
    <property type="match status" value="1"/>
</dbReference>
<evidence type="ECO:0000256" key="4">
    <source>
        <dbReference type="ARBA" id="ARBA00023134"/>
    </source>
</evidence>
<dbReference type="EMBL" id="CAJJDP010000085">
    <property type="protein sequence ID" value="CAD8185580.1"/>
    <property type="molecule type" value="Genomic_DNA"/>
</dbReference>
<evidence type="ECO:0000256" key="2">
    <source>
        <dbReference type="ARBA" id="ARBA00022701"/>
    </source>
</evidence>
<evidence type="ECO:0000256" key="3">
    <source>
        <dbReference type="ARBA" id="ARBA00022741"/>
    </source>
</evidence>
<dbReference type="InterPro" id="IPR000217">
    <property type="entry name" value="Tubulin"/>
</dbReference>
<dbReference type="InterPro" id="IPR017975">
    <property type="entry name" value="Tubulin_CS"/>
</dbReference>
<dbReference type="GO" id="GO:0005874">
    <property type="term" value="C:microtubule"/>
    <property type="evidence" value="ECO:0007669"/>
    <property type="project" value="UniProtKB-KW"/>
</dbReference>
<dbReference type="PROSITE" id="PS00227">
    <property type="entry name" value="TUBULIN"/>
    <property type="match status" value="1"/>
</dbReference>
<keyword evidence="3" id="KW-0547">Nucleotide-binding</keyword>
<proteinExistence type="inferred from homology"/>
<feature type="domain" description="Tubulin/FtsZ GTPase" evidence="5">
    <location>
        <begin position="10"/>
        <end position="206"/>
    </location>
</feature>
<reference evidence="6" key="1">
    <citation type="submission" date="2021-01" db="EMBL/GenBank/DDBJ databases">
        <authorList>
            <consortium name="Genoscope - CEA"/>
            <person name="William W."/>
        </authorList>
    </citation>
    <scope>NUCLEOTIDE SEQUENCE</scope>
</reference>
<dbReference type="Proteomes" id="UP000683925">
    <property type="component" value="Unassembled WGS sequence"/>
</dbReference>
<dbReference type="Pfam" id="PF00091">
    <property type="entry name" value="Tubulin"/>
    <property type="match status" value="1"/>
</dbReference>
<keyword evidence="4" id="KW-0342">GTP-binding</keyword>
<comment type="similarity">
    <text evidence="1">Belongs to the tubulin family.</text>
</comment>
<protein>
    <recommendedName>
        <fullName evidence="5">Tubulin/FtsZ GTPase domain-containing protein</fullName>
    </recommendedName>
</protein>
<dbReference type="OrthoDB" id="316657at2759"/>